<dbReference type="GO" id="GO:0098552">
    <property type="term" value="C:side of membrane"/>
    <property type="evidence" value="ECO:0007669"/>
    <property type="project" value="UniProtKB-KW"/>
</dbReference>
<feature type="chain" id="PRO_5012505027" evidence="9">
    <location>
        <begin position="25"/>
        <end position="455"/>
    </location>
</feature>
<comment type="subcellular location">
    <subcellularLocation>
        <location evidence="2">Cell membrane</location>
        <topology evidence="2">Lipid-anchor</topology>
        <topology evidence="2">GPI-anchor</topology>
    </subcellularLocation>
</comment>
<dbReference type="GO" id="GO:0005886">
    <property type="term" value="C:plasma membrane"/>
    <property type="evidence" value="ECO:0007669"/>
    <property type="project" value="UniProtKB-SubCell"/>
</dbReference>
<dbReference type="VEuPathDB" id="TriTrypDB:Tb427_000209100"/>
<keyword evidence="7" id="KW-0449">Lipoprotein</keyword>
<dbReference type="SUPFAM" id="SSF58087">
    <property type="entry name" value="Variant surface glycoprotein (N-terminal domain)"/>
    <property type="match status" value="1"/>
</dbReference>
<feature type="domain" description="Trypanosome variant surface glycoprotein A-type N-terminal" evidence="10">
    <location>
        <begin position="15"/>
        <end position="259"/>
    </location>
</feature>
<feature type="compositionally biased region" description="Basic and acidic residues" evidence="8">
    <location>
        <begin position="365"/>
        <end position="424"/>
    </location>
</feature>
<dbReference type="Gene3D" id="3.90.150.10">
    <property type="entry name" value="Variant Surface Glycoprotein, subunit A domain 1"/>
    <property type="match status" value="1"/>
</dbReference>
<evidence type="ECO:0000256" key="3">
    <source>
        <dbReference type="ARBA" id="ARBA00022475"/>
    </source>
</evidence>
<dbReference type="SUPFAM" id="SSF118251">
    <property type="entry name" value="Variant surface glycoprotein MITAT 1.2, VSG 221, C-terminal domain"/>
    <property type="match status" value="1"/>
</dbReference>
<dbReference type="InterPro" id="IPR027446">
    <property type="entry name" value="VSG_C_dom_sf"/>
</dbReference>
<evidence type="ECO:0000259" key="10">
    <source>
        <dbReference type="Pfam" id="PF00913"/>
    </source>
</evidence>
<sequence>MTNKRVISTIALGVAVITFQQASANSEALKVKGFTKLCETSKELKDVHKHAAYKLTTWHTTLQQLTDLETDLKEATKPQSGTRTKEQVVLLLYLNTVAETHKAKLNNLALKATFASAAAGHAAGQFDQTSSIFFTQANQATGGNTYCLEQDNGQQAHATSAEISGCVNGANKIEQPTEGAIHTKPAINKNRNQYSADNRGNVVGAASKCKLTQTDSANGGYGLTSGNAGTIKWAGRYITLGNTAAAAGSVWADTSNSLNGVPAMAAADTALSGLEGITVGPTVEIANLLLLEKDDAQTFKEIQTAESEIGYSKKDEAVKVQPAALETARKLPKAYREKQNKGAGLEAARKKALIIDLTIAALDSEGKQGGKCPEVPKKENVDSEKEAECNAKQGGDCKERCKWDSEGDRKKCVVDPNYKPKQEEEANQDSKTTNTKGSNSCAIHKHPLLLAVFSL</sequence>
<keyword evidence="3" id="KW-1003">Cell membrane</keyword>
<protein>
    <submittedName>
        <fullName evidence="11">Variant surface glycoprotein</fullName>
    </submittedName>
</protein>
<evidence type="ECO:0000256" key="5">
    <source>
        <dbReference type="ARBA" id="ARBA00023136"/>
    </source>
</evidence>
<dbReference type="VEuPathDB" id="TriTrypDB:Tb08.27P2.220"/>
<dbReference type="Pfam" id="PF00913">
    <property type="entry name" value="Trypan_glycop"/>
    <property type="match status" value="1"/>
</dbReference>
<feature type="compositionally biased region" description="Polar residues" evidence="8">
    <location>
        <begin position="429"/>
        <end position="440"/>
    </location>
</feature>
<evidence type="ECO:0000313" key="11">
    <source>
        <dbReference type="EMBL" id="ARB50632.1"/>
    </source>
</evidence>
<dbReference type="AlphaFoldDB" id="A0A1V0FXY5"/>
<evidence type="ECO:0000256" key="4">
    <source>
        <dbReference type="ARBA" id="ARBA00022622"/>
    </source>
</evidence>
<evidence type="ECO:0000256" key="1">
    <source>
        <dbReference type="ARBA" id="ARBA00002523"/>
    </source>
</evidence>
<feature type="region of interest" description="Disordered" evidence="8">
    <location>
        <begin position="365"/>
        <end position="440"/>
    </location>
</feature>
<evidence type="ECO:0000256" key="8">
    <source>
        <dbReference type="SAM" id="MobiDB-lite"/>
    </source>
</evidence>
<dbReference type="EMBL" id="KY404381">
    <property type="protein sequence ID" value="ARB50632.1"/>
    <property type="molecule type" value="Genomic_DNA"/>
</dbReference>
<dbReference type="Gene3D" id="4.10.110.20">
    <property type="entry name" value="Variant surface glycoprotein MITAT 1.2, VSG 221, C-terminal domain"/>
    <property type="match status" value="1"/>
</dbReference>
<evidence type="ECO:0000256" key="6">
    <source>
        <dbReference type="ARBA" id="ARBA00023180"/>
    </source>
</evidence>
<evidence type="ECO:0000256" key="9">
    <source>
        <dbReference type="SAM" id="SignalP"/>
    </source>
</evidence>
<dbReference type="InterPro" id="IPR001812">
    <property type="entry name" value="Trypano_VSG_A_N_dom"/>
</dbReference>
<keyword evidence="9" id="KW-0732">Signal</keyword>
<keyword evidence="4" id="KW-0336">GPI-anchor</keyword>
<evidence type="ECO:0000256" key="2">
    <source>
        <dbReference type="ARBA" id="ARBA00004609"/>
    </source>
</evidence>
<name>A0A1V0FXY5_9TRYP</name>
<organism evidence="11">
    <name type="scientific">Trypanosoma brucei</name>
    <dbReference type="NCBI Taxonomy" id="5691"/>
    <lineage>
        <taxon>Eukaryota</taxon>
        <taxon>Discoba</taxon>
        <taxon>Euglenozoa</taxon>
        <taxon>Kinetoplastea</taxon>
        <taxon>Metakinetoplastina</taxon>
        <taxon>Trypanosomatida</taxon>
        <taxon>Trypanosomatidae</taxon>
        <taxon>Trypanosoma</taxon>
    </lineage>
</organism>
<evidence type="ECO:0000256" key="7">
    <source>
        <dbReference type="ARBA" id="ARBA00023288"/>
    </source>
</evidence>
<keyword evidence="5" id="KW-0472">Membrane</keyword>
<keyword evidence="6" id="KW-0325">Glycoprotein</keyword>
<reference evidence="11" key="1">
    <citation type="submission" date="2016-12" db="EMBL/GenBank/DDBJ databases">
        <title>Extending the VSGnome of Trypanosoma brucei strain TREU927.</title>
        <authorList>
            <person name="Cross G.A."/>
        </authorList>
    </citation>
    <scope>NUCLEOTIDE SEQUENCE</scope>
    <source>
        <strain evidence="11">Tb927.99.315</strain>
    </source>
</reference>
<accession>A0A1V0FXY5</accession>
<comment type="function">
    <text evidence="1">VSG forms a coat on the surface of the parasite. The trypanosome evades the immune response of the host by expressing a series of antigenically distinct VSGs from an estimated 1000 VSG genes.</text>
</comment>
<proteinExistence type="predicted"/>
<feature type="signal peptide" evidence="9">
    <location>
        <begin position="1"/>
        <end position="24"/>
    </location>
</feature>
<dbReference type="GO" id="GO:0042783">
    <property type="term" value="P:symbiont-mediated evasion of host immune response"/>
    <property type="evidence" value="ECO:0007669"/>
    <property type="project" value="InterPro"/>
</dbReference>